<keyword evidence="3" id="KW-1185">Reference proteome</keyword>
<name>A0A366EMN8_9HYPH</name>
<feature type="transmembrane region" description="Helical" evidence="1">
    <location>
        <begin position="102"/>
        <end position="124"/>
    </location>
</feature>
<feature type="transmembrane region" description="Helical" evidence="1">
    <location>
        <begin position="161"/>
        <end position="185"/>
    </location>
</feature>
<reference evidence="2 3" key="1">
    <citation type="submission" date="2018-06" db="EMBL/GenBank/DDBJ databases">
        <title>Genomic Encyclopedia of Type Strains, Phase IV (KMG-IV): sequencing the most valuable type-strain genomes for metagenomic binning, comparative biology and taxonomic classification.</title>
        <authorList>
            <person name="Goeker M."/>
        </authorList>
    </citation>
    <scope>NUCLEOTIDE SEQUENCE [LARGE SCALE GENOMIC DNA]</scope>
    <source>
        <strain evidence="2 3">DSM 24875</strain>
    </source>
</reference>
<dbReference type="OrthoDB" id="9815400at2"/>
<dbReference type="GO" id="GO:0005886">
    <property type="term" value="C:plasma membrane"/>
    <property type="evidence" value="ECO:0007669"/>
    <property type="project" value="TreeGrafter"/>
</dbReference>
<gene>
    <name evidence="2" type="ORF">DFR50_14320</name>
</gene>
<sequence>MTSMFSPGAGAATSIAPLRDKWGWIVALGVVYLIAGFIALGSVVEATAATVFIVGVMVIVAGVFQMIHAFQVKTWGRFAFLLILGVLYVIAGFVFIDSPFLTAVWLTLLLGAALAASGLVRLYLAFNMKHGSHWMLVAVSALITLLLGVIILAHWPNSAIYTLGIFLGVDLVFAGAGWIGLGLGLRSAAA</sequence>
<feature type="transmembrane region" description="Helical" evidence="1">
    <location>
        <begin position="46"/>
        <end position="66"/>
    </location>
</feature>
<dbReference type="Proteomes" id="UP000253529">
    <property type="component" value="Unassembled WGS sequence"/>
</dbReference>
<dbReference type="InterPro" id="IPR005325">
    <property type="entry name" value="DUF308_memb"/>
</dbReference>
<dbReference type="PANTHER" id="PTHR34989">
    <property type="entry name" value="PROTEIN HDED"/>
    <property type="match status" value="1"/>
</dbReference>
<evidence type="ECO:0000256" key="1">
    <source>
        <dbReference type="SAM" id="Phobius"/>
    </source>
</evidence>
<dbReference type="InterPro" id="IPR052712">
    <property type="entry name" value="Acid_resist_chaperone_HdeD"/>
</dbReference>
<keyword evidence="1" id="KW-1133">Transmembrane helix</keyword>
<evidence type="ECO:0000313" key="2">
    <source>
        <dbReference type="EMBL" id="RBP03534.1"/>
    </source>
</evidence>
<comment type="caution">
    <text evidence="2">The sequence shown here is derived from an EMBL/GenBank/DDBJ whole genome shotgun (WGS) entry which is preliminary data.</text>
</comment>
<dbReference type="PANTHER" id="PTHR34989:SF1">
    <property type="entry name" value="PROTEIN HDED"/>
    <property type="match status" value="1"/>
</dbReference>
<proteinExistence type="predicted"/>
<evidence type="ECO:0000313" key="3">
    <source>
        <dbReference type="Proteomes" id="UP000253529"/>
    </source>
</evidence>
<accession>A0A366EMN8</accession>
<protein>
    <submittedName>
        <fullName evidence="2">Uncharacterized membrane protein HdeD (DUF308 family)</fullName>
    </submittedName>
</protein>
<keyword evidence="1" id="KW-0472">Membrane</keyword>
<dbReference type="EMBL" id="QNRK01000043">
    <property type="protein sequence ID" value="RBP03534.1"/>
    <property type="molecule type" value="Genomic_DNA"/>
</dbReference>
<dbReference type="Pfam" id="PF03729">
    <property type="entry name" value="DUF308"/>
    <property type="match status" value="1"/>
</dbReference>
<organism evidence="2 3">
    <name type="scientific">Roseiarcus fermentans</name>
    <dbReference type="NCBI Taxonomy" id="1473586"/>
    <lineage>
        <taxon>Bacteria</taxon>
        <taxon>Pseudomonadati</taxon>
        <taxon>Pseudomonadota</taxon>
        <taxon>Alphaproteobacteria</taxon>
        <taxon>Hyphomicrobiales</taxon>
        <taxon>Roseiarcaceae</taxon>
        <taxon>Roseiarcus</taxon>
    </lineage>
</organism>
<feature type="transmembrane region" description="Helical" evidence="1">
    <location>
        <begin position="136"/>
        <end position="155"/>
    </location>
</feature>
<feature type="transmembrane region" description="Helical" evidence="1">
    <location>
        <begin position="21"/>
        <end position="40"/>
    </location>
</feature>
<dbReference type="AlphaFoldDB" id="A0A366EMN8"/>
<feature type="transmembrane region" description="Helical" evidence="1">
    <location>
        <begin position="78"/>
        <end position="96"/>
    </location>
</feature>
<keyword evidence="1" id="KW-0812">Transmembrane</keyword>